<evidence type="ECO:0000313" key="1">
    <source>
        <dbReference type="EMBL" id="RPA98086.1"/>
    </source>
</evidence>
<accession>A0A3N4JIJ4</accession>
<dbReference type="AlphaFoldDB" id="A0A3N4JIJ4"/>
<protein>
    <submittedName>
        <fullName evidence="1">Uncharacterized protein</fullName>
    </submittedName>
</protein>
<evidence type="ECO:0000313" key="2">
    <source>
        <dbReference type="Proteomes" id="UP000276215"/>
    </source>
</evidence>
<proteinExistence type="predicted"/>
<keyword evidence="2" id="KW-1185">Reference proteome</keyword>
<dbReference type="EMBL" id="ML120398">
    <property type="protein sequence ID" value="RPA98086.1"/>
    <property type="molecule type" value="Genomic_DNA"/>
</dbReference>
<sequence length="258" mass="29009">MSSHPSAKSNRPTRISPLAPASILEMARIKVCIIGTAALRLFGLDLILADLNLAVADKQFDSALSLLHNHSFQDINTDCWQQAIMPGLGKPGGWDSHRLMYPPSSDIVALTPASCWHLNINPDTTFLLESSPYRFPDFLANLEALIRILNALQPIGGNLLLVSYYYSVIVELLQQQPDLKVRIAPGEQFFIDFYMKQLKGSCKLKVLEFCKQIIESTIMVETAREVVLRPDLARKWIKEKYLQLQAEVENSDRNTPVT</sequence>
<reference evidence="1 2" key="1">
    <citation type="journal article" date="2018" name="Nat. Ecol. Evol.">
        <title>Pezizomycetes genomes reveal the molecular basis of ectomycorrhizal truffle lifestyle.</title>
        <authorList>
            <person name="Murat C."/>
            <person name="Payen T."/>
            <person name="Noel B."/>
            <person name="Kuo A."/>
            <person name="Morin E."/>
            <person name="Chen J."/>
            <person name="Kohler A."/>
            <person name="Krizsan K."/>
            <person name="Balestrini R."/>
            <person name="Da Silva C."/>
            <person name="Montanini B."/>
            <person name="Hainaut M."/>
            <person name="Levati E."/>
            <person name="Barry K.W."/>
            <person name="Belfiori B."/>
            <person name="Cichocki N."/>
            <person name="Clum A."/>
            <person name="Dockter R.B."/>
            <person name="Fauchery L."/>
            <person name="Guy J."/>
            <person name="Iotti M."/>
            <person name="Le Tacon F."/>
            <person name="Lindquist E.A."/>
            <person name="Lipzen A."/>
            <person name="Malagnac F."/>
            <person name="Mello A."/>
            <person name="Molinier V."/>
            <person name="Miyauchi S."/>
            <person name="Poulain J."/>
            <person name="Riccioni C."/>
            <person name="Rubini A."/>
            <person name="Sitrit Y."/>
            <person name="Splivallo R."/>
            <person name="Traeger S."/>
            <person name="Wang M."/>
            <person name="Zifcakova L."/>
            <person name="Wipf D."/>
            <person name="Zambonelli A."/>
            <person name="Paolocci F."/>
            <person name="Nowrousian M."/>
            <person name="Ottonello S."/>
            <person name="Baldrian P."/>
            <person name="Spatafora J.W."/>
            <person name="Henrissat B."/>
            <person name="Nagy L.G."/>
            <person name="Aury J.M."/>
            <person name="Wincker P."/>
            <person name="Grigoriev I.V."/>
            <person name="Bonfante P."/>
            <person name="Martin F.M."/>
        </authorList>
    </citation>
    <scope>NUCLEOTIDE SEQUENCE [LARGE SCALE GENOMIC DNA]</scope>
    <source>
        <strain evidence="1 2">120613-1</strain>
    </source>
</reference>
<gene>
    <name evidence="1" type="ORF">L873DRAFT_1769985</name>
</gene>
<organism evidence="1 2">
    <name type="scientific">Choiromyces venosus 120613-1</name>
    <dbReference type="NCBI Taxonomy" id="1336337"/>
    <lineage>
        <taxon>Eukaryota</taxon>
        <taxon>Fungi</taxon>
        <taxon>Dikarya</taxon>
        <taxon>Ascomycota</taxon>
        <taxon>Pezizomycotina</taxon>
        <taxon>Pezizomycetes</taxon>
        <taxon>Pezizales</taxon>
        <taxon>Tuberaceae</taxon>
        <taxon>Choiromyces</taxon>
    </lineage>
</organism>
<name>A0A3N4JIJ4_9PEZI</name>
<dbReference type="Proteomes" id="UP000276215">
    <property type="component" value="Unassembled WGS sequence"/>
</dbReference>
<dbReference type="OrthoDB" id="4175694at2759"/>